<dbReference type="Pfam" id="PF02777">
    <property type="entry name" value="Sod_Fe_C"/>
    <property type="match status" value="1"/>
</dbReference>
<dbReference type="PIRSF" id="PIRSF000349">
    <property type="entry name" value="SODismutase"/>
    <property type="match status" value="1"/>
</dbReference>
<sequence length="208" mass="23519">MSYEWKFNPRPYSDEEAKELLKDVVSPETTDWHYNTHHKGYVTFLNKIEAALPNADKSLANGNWSDFGELKRRQTWNHAGTVLHDVYWEVLGGDGDPAKGPDVVAAITKEFGSFDAWKADFKATALAAKLSGWGVLCIDQLYSGRLLNVLVDEHHYGAIWGGIPLISCDVFEHAYYHKSGPGRAAYIDSFLNNLHWGRINARYKKFAK</sequence>
<evidence type="ECO:0000259" key="7">
    <source>
        <dbReference type="Pfam" id="PF00081"/>
    </source>
</evidence>
<dbReference type="STRING" id="1895771.BGO89_10510"/>
<dbReference type="InterPro" id="IPR036314">
    <property type="entry name" value="SOD_C_sf"/>
</dbReference>
<dbReference type="PRINTS" id="PR01703">
    <property type="entry name" value="MNSODISMTASE"/>
</dbReference>
<comment type="caution">
    <text evidence="9">The sequence shown here is derived from an EMBL/GenBank/DDBJ whole genome shotgun (WGS) entry which is preliminary data.</text>
</comment>
<dbReference type="SUPFAM" id="SSF54719">
    <property type="entry name" value="Fe,Mn superoxide dismutase (SOD), C-terminal domain"/>
    <property type="match status" value="1"/>
</dbReference>
<evidence type="ECO:0000256" key="1">
    <source>
        <dbReference type="ARBA" id="ARBA00008714"/>
    </source>
</evidence>
<gene>
    <name evidence="9" type="ORF">BGO89_10510</name>
</gene>
<keyword evidence="4 6" id="KW-0560">Oxidoreductase</keyword>
<organism evidence="9 10">
    <name type="scientific">Candidatus Kapaibacterium thiocyanatum</name>
    <dbReference type="NCBI Taxonomy" id="1895771"/>
    <lineage>
        <taxon>Bacteria</taxon>
        <taxon>Pseudomonadati</taxon>
        <taxon>Candidatus Kapaibacteriota</taxon>
        <taxon>Candidatus Kapaibacteriia</taxon>
        <taxon>Candidatus Kapaibacteriales</taxon>
        <taxon>Candidatus Kapaibacteriaceae</taxon>
        <taxon>Candidatus Kapaibacterium</taxon>
    </lineage>
</organism>
<comment type="function">
    <text evidence="6">Destroys radicals which are normally produced within the cells and which are toxic to biological systems.</text>
</comment>
<feature type="binding site" evidence="5">
    <location>
        <position position="169"/>
    </location>
    <ligand>
        <name>Mn(2+)</name>
        <dbReference type="ChEBI" id="CHEBI:29035"/>
    </ligand>
</feature>
<comment type="catalytic activity">
    <reaction evidence="6">
        <text>2 superoxide + 2 H(+) = H2O2 + O2</text>
        <dbReference type="Rhea" id="RHEA:20696"/>
        <dbReference type="ChEBI" id="CHEBI:15378"/>
        <dbReference type="ChEBI" id="CHEBI:15379"/>
        <dbReference type="ChEBI" id="CHEBI:16240"/>
        <dbReference type="ChEBI" id="CHEBI:18421"/>
        <dbReference type="EC" id="1.15.1.1"/>
    </reaction>
</comment>
<dbReference type="Pfam" id="PF00081">
    <property type="entry name" value="Sod_Fe_N"/>
    <property type="match status" value="1"/>
</dbReference>
<name>A0A1M3KXG1_9BACT</name>
<feature type="domain" description="Manganese/iron superoxide dismutase C-terminal" evidence="8">
    <location>
        <begin position="102"/>
        <end position="202"/>
    </location>
</feature>
<dbReference type="PROSITE" id="PS00088">
    <property type="entry name" value="SOD_MN"/>
    <property type="match status" value="1"/>
</dbReference>
<feature type="binding site" evidence="5">
    <location>
        <position position="84"/>
    </location>
    <ligand>
        <name>Mn(2+)</name>
        <dbReference type="ChEBI" id="CHEBI:29035"/>
    </ligand>
</feature>
<accession>A0A1M3KXG1</accession>
<dbReference type="Gene3D" id="1.10.287.990">
    <property type="entry name" value="Fe,Mn superoxide dismutase (SOD) domain"/>
    <property type="match status" value="1"/>
</dbReference>
<dbReference type="GO" id="GO:0046872">
    <property type="term" value="F:metal ion binding"/>
    <property type="evidence" value="ECO:0007669"/>
    <property type="project" value="UniProtKB-KW"/>
</dbReference>
<dbReference type="InterPro" id="IPR019832">
    <property type="entry name" value="Mn/Fe_SOD_C"/>
</dbReference>
<feature type="domain" description="Manganese/iron superoxide dismutase N-terminal" evidence="7">
    <location>
        <begin position="21"/>
        <end position="91"/>
    </location>
</feature>
<dbReference type="EMBL" id="MKVH01000024">
    <property type="protein sequence ID" value="OJX56944.1"/>
    <property type="molecule type" value="Genomic_DNA"/>
</dbReference>
<dbReference type="EC" id="1.15.1.1" evidence="2 6"/>
<reference evidence="9 10" key="1">
    <citation type="submission" date="2016-09" db="EMBL/GenBank/DDBJ databases">
        <title>Genome-resolved meta-omics ties microbial dynamics to process performance in biotechnology for thiocyanate degradation.</title>
        <authorList>
            <person name="Kantor R.S."/>
            <person name="Huddy R.J."/>
            <person name="Iyer R."/>
            <person name="Thomas B.C."/>
            <person name="Brown C.T."/>
            <person name="Anantharaman K."/>
            <person name="Tringe S."/>
            <person name="Hettich R.L."/>
            <person name="Harrison S.T."/>
            <person name="Banfield J.F."/>
        </authorList>
    </citation>
    <scope>NUCLEOTIDE SEQUENCE [LARGE SCALE GENOMIC DNA]</scope>
    <source>
        <strain evidence="9">59-99</strain>
    </source>
</reference>
<dbReference type="Proteomes" id="UP000184233">
    <property type="component" value="Unassembled WGS sequence"/>
</dbReference>
<dbReference type="InterPro" id="IPR001189">
    <property type="entry name" value="Mn/Fe_SOD"/>
</dbReference>
<evidence type="ECO:0000256" key="4">
    <source>
        <dbReference type="ARBA" id="ARBA00023002"/>
    </source>
</evidence>
<evidence type="ECO:0000259" key="8">
    <source>
        <dbReference type="Pfam" id="PF02777"/>
    </source>
</evidence>
<dbReference type="PANTHER" id="PTHR11404">
    <property type="entry name" value="SUPEROXIDE DISMUTASE 2"/>
    <property type="match status" value="1"/>
</dbReference>
<dbReference type="InterPro" id="IPR019831">
    <property type="entry name" value="Mn/Fe_SOD_N"/>
</dbReference>
<evidence type="ECO:0000313" key="9">
    <source>
        <dbReference type="EMBL" id="OJX56944.1"/>
    </source>
</evidence>
<dbReference type="Gene3D" id="3.55.40.20">
    <property type="entry name" value="Iron/manganese superoxide dismutase, C-terminal domain"/>
    <property type="match status" value="1"/>
</dbReference>
<evidence type="ECO:0000313" key="10">
    <source>
        <dbReference type="Proteomes" id="UP000184233"/>
    </source>
</evidence>
<dbReference type="InterPro" id="IPR019833">
    <property type="entry name" value="Mn/Fe_SOD_BS"/>
</dbReference>
<dbReference type="InterPro" id="IPR036324">
    <property type="entry name" value="Mn/Fe_SOD_N_sf"/>
</dbReference>
<evidence type="ECO:0000256" key="6">
    <source>
        <dbReference type="RuleBase" id="RU000414"/>
    </source>
</evidence>
<protein>
    <recommendedName>
        <fullName evidence="2 6">Superoxide dismutase</fullName>
        <ecNumber evidence="2 6">1.15.1.1</ecNumber>
    </recommendedName>
</protein>
<proteinExistence type="inferred from homology"/>
<keyword evidence="3 5" id="KW-0479">Metal-binding</keyword>
<dbReference type="SUPFAM" id="SSF46609">
    <property type="entry name" value="Fe,Mn superoxide dismutase (SOD), N-terminal domain"/>
    <property type="match status" value="1"/>
</dbReference>
<feature type="binding site" evidence="5">
    <location>
        <position position="33"/>
    </location>
    <ligand>
        <name>Mn(2+)</name>
        <dbReference type="ChEBI" id="CHEBI:29035"/>
    </ligand>
</feature>
<evidence type="ECO:0000256" key="3">
    <source>
        <dbReference type="ARBA" id="ARBA00022723"/>
    </source>
</evidence>
<dbReference type="PANTHER" id="PTHR11404:SF6">
    <property type="entry name" value="SUPEROXIDE DISMUTASE [MN], MITOCHONDRIAL"/>
    <property type="match status" value="1"/>
</dbReference>
<evidence type="ECO:0000256" key="5">
    <source>
        <dbReference type="PIRSR" id="PIRSR000349-1"/>
    </source>
</evidence>
<dbReference type="GO" id="GO:0004784">
    <property type="term" value="F:superoxide dismutase activity"/>
    <property type="evidence" value="ECO:0007669"/>
    <property type="project" value="UniProtKB-EC"/>
</dbReference>
<feature type="binding site" evidence="5">
    <location>
        <position position="173"/>
    </location>
    <ligand>
        <name>Mn(2+)</name>
        <dbReference type="ChEBI" id="CHEBI:29035"/>
    </ligand>
</feature>
<dbReference type="InterPro" id="IPR050265">
    <property type="entry name" value="Fe/Mn_Superoxide_Dismutase"/>
</dbReference>
<comment type="similarity">
    <text evidence="1 6">Belongs to the iron/manganese superoxide dismutase family.</text>
</comment>
<evidence type="ECO:0000256" key="2">
    <source>
        <dbReference type="ARBA" id="ARBA00012682"/>
    </source>
</evidence>
<dbReference type="AlphaFoldDB" id="A0A1M3KXG1"/>